<accession>F0J121</accession>
<gene>
    <name evidence="2" type="ordered locus">ACMV_00560</name>
</gene>
<feature type="transmembrane region" description="Helical" evidence="1">
    <location>
        <begin position="163"/>
        <end position="182"/>
    </location>
</feature>
<feature type="transmembrane region" description="Helical" evidence="1">
    <location>
        <begin position="141"/>
        <end position="157"/>
    </location>
</feature>
<evidence type="ECO:0000256" key="1">
    <source>
        <dbReference type="SAM" id="Phobius"/>
    </source>
</evidence>
<sequence length="282" mass="30508">MIAALIISGLALAPKHHIKSGILLGLASINPAFSICVPSALIGARVAVVLGISIAISVDIMSLAAYLEPNVFFNWLHQLIHRSTATAIENTTYHSVDTIWVSFQHHIAGLQSGSEGTALIITSVGAFLLVATAFRRSTKRSDRALAIFVAMAMTPVLTPFMPAINFVAPIQITALALLYLYPGWKVAAVQMKRLFFLILAILVLPGFLLLFSSPLVSQAVILASCSIVGIFAALGIQRNPLAGLTDVYDEENIGDGSTPISLDDVINRENVKQEWMRARYWR</sequence>
<evidence type="ECO:0000313" key="3">
    <source>
        <dbReference type="Proteomes" id="UP000007100"/>
    </source>
</evidence>
<reference evidence="2 3" key="1">
    <citation type="submission" date="2010-12" db="EMBL/GenBank/DDBJ databases">
        <title>Whole genome sequence of Acidiphilium multivorum AIU301.</title>
        <authorList>
            <person name="Narita-Yamada S."/>
            <person name="Nakamura S."/>
            <person name="Ito N."/>
            <person name="Takarada H."/>
            <person name="Katano Y."/>
            <person name="Nakazawa H."/>
            <person name="Hosoyama A."/>
            <person name="Yamada R."/>
            <person name="Fujita N."/>
        </authorList>
    </citation>
    <scope>NUCLEOTIDE SEQUENCE [LARGE SCALE GENOMIC DNA]</scope>
    <source>
        <strain evidence="3">DSM 11245 / JCM 8867 / AIU301</strain>
    </source>
</reference>
<feature type="transmembrane region" description="Helical" evidence="1">
    <location>
        <begin position="48"/>
        <end position="67"/>
    </location>
</feature>
<dbReference type="KEGG" id="amv:ACMV_00560"/>
<keyword evidence="1" id="KW-1133">Transmembrane helix</keyword>
<dbReference type="AlphaFoldDB" id="F0J121"/>
<protein>
    <recommendedName>
        <fullName evidence="4">DUF2029 domain-containing protein</fullName>
    </recommendedName>
</protein>
<proteinExistence type="predicted"/>
<feature type="transmembrane region" description="Helical" evidence="1">
    <location>
        <begin position="194"/>
        <end position="213"/>
    </location>
</feature>
<feature type="transmembrane region" description="Helical" evidence="1">
    <location>
        <begin position="219"/>
        <end position="236"/>
    </location>
</feature>
<feature type="transmembrane region" description="Helical" evidence="1">
    <location>
        <begin position="21"/>
        <end position="41"/>
    </location>
</feature>
<keyword evidence="1" id="KW-0472">Membrane</keyword>
<keyword evidence="1" id="KW-0812">Transmembrane</keyword>
<evidence type="ECO:0000313" key="2">
    <source>
        <dbReference type="EMBL" id="BAJ79403.1"/>
    </source>
</evidence>
<dbReference type="EMBL" id="AP012035">
    <property type="protein sequence ID" value="BAJ79403.1"/>
    <property type="molecule type" value="Genomic_DNA"/>
</dbReference>
<feature type="transmembrane region" description="Helical" evidence="1">
    <location>
        <begin position="116"/>
        <end position="134"/>
    </location>
</feature>
<keyword evidence="3" id="KW-1185">Reference proteome</keyword>
<dbReference type="Proteomes" id="UP000007100">
    <property type="component" value="Chromosome"/>
</dbReference>
<organism evidence="2 3">
    <name type="scientific">Acidiphilium multivorum (strain DSM 11245 / JCM 8867 / NBRC 100883 / AIU 301)</name>
    <dbReference type="NCBI Taxonomy" id="926570"/>
    <lineage>
        <taxon>Bacteria</taxon>
        <taxon>Pseudomonadati</taxon>
        <taxon>Pseudomonadota</taxon>
        <taxon>Alphaproteobacteria</taxon>
        <taxon>Acetobacterales</taxon>
        <taxon>Acidocellaceae</taxon>
        <taxon>Acidiphilium</taxon>
    </lineage>
</organism>
<dbReference type="HOGENOM" id="CLU_985626_0_0_5"/>
<evidence type="ECO:0008006" key="4">
    <source>
        <dbReference type="Google" id="ProtNLM"/>
    </source>
</evidence>
<name>F0J121_ACIMA</name>